<protein>
    <submittedName>
        <fullName evidence="2">Uncharacterized protein</fullName>
    </submittedName>
</protein>
<dbReference type="PANTHER" id="PTHR23028">
    <property type="entry name" value="ACETYLTRANSFERASE"/>
    <property type="match status" value="1"/>
</dbReference>
<feature type="transmembrane region" description="Helical" evidence="1">
    <location>
        <begin position="39"/>
        <end position="57"/>
    </location>
</feature>
<dbReference type="GO" id="GO:0016020">
    <property type="term" value="C:membrane"/>
    <property type="evidence" value="ECO:0007669"/>
    <property type="project" value="TreeGrafter"/>
</dbReference>
<reference evidence="3" key="2">
    <citation type="journal article" date="2016" name="Sci. Rep.">
        <title>Dictyocaulus viviparus genome, variome and transcriptome elucidate lungworm biology and support future intervention.</title>
        <authorList>
            <person name="McNulty S.N."/>
            <person name="Strube C."/>
            <person name="Rosa B.A."/>
            <person name="Martin J.C."/>
            <person name="Tyagi R."/>
            <person name="Choi Y.J."/>
            <person name="Wang Q."/>
            <person name="Hallsworth Pepin K."/>
            <person name="Zhang X."/>
            <person name="Ozersky P."/>
            <person name="Wilson R.K."/>
            <person name="Sternberg P.W."/>
            <person name="Gasser R.B."/>
            <person name="Mitreva M."/>
        </authorList>
    </citation>
    <scope>NUCLEOTIDE SEQUENCE [LARGE SCALE GENOMIC DNA]</scope>
    <source>
        <strain evidence="3">HannoverDv2000</strain>
    </source>
</reference>
<keyword evidence="3" id="KW-1185">Reference proteome</keyword>
<name>A0A0D8XJC7_DICVI</name>
<gene>
    <name evidence="2" type="ORF">DICVIV_09239</name>
</gene>
<evidence type="ECO:0000313" key="2">
    <source>
        <dbReference type="EMBL" id="KJH44715.1"/>
    </source>
</evidence>
<proteinExistence type="predicted"/>
<dbReference type="EMBL" id="KN716453">
    <property type="protein sequence ID" value="KJH44715.1"/>
    <property type="molecule type" value="Genomic_DNA"/>
</dbReference>
<keyword evidence="1" id="KW-0472">Membrane</keyword>
<reference evidence="2 3" key="1">
    <citation type="submission" date="2013-11" db="EMBL/GenBank/DDBJ databases">
        <title>Draft genome of the bovine lungworm Dictyocaulus viviparus.</title>
        <authorList>
            <person name="Mitreva M."/>
        </authorList>
    </citation>
    <scope>NUCLEOTIDE SEQUENCE [LARGE SCALE GENOMIC DNA]</scope>
    <source>
        <strain evidence="2 3">HannoverDv2000</strain>
    </source>
</reference>
<keyword evidence="1" id="KW-0812">Transmembrane</keyword>
<feature type="transmembrane region" description="Helical" evidence="1">
    <location>
        <begin position="12"/>
        <end position="27"/>
    </location>
</feature>
<organism evidence="2 3">
    <name type="scientific">Dictyocaulus viviparus</name>
    <name type="common">Bovine lungworm</name>
    <dbReference type="NCBI Taxonomy" id="29172"/>
    <lineage>
        <taxon>Eukaryota</taxon>
        <taxon>Metazoa</taxon>
        <taxon>Ecdysozoa</taxon>
        <taxon>Nematoda</taxon>
        <taxon>Chromadorea</taxon>
        <taxon>Rhabditida</taxon>
        <taxon>Rhabditina</taxon>
        <taxon>Rhabditomorpha</taxon>
        <taxon>Strongyloidea</taxon>
        <taxon>Metastrongylidae</taxon>
        <taxon>Dictyocaulus</taxon>
    </lineage>
</organism>
<dbReference type="PANTHER" id="PTHR23028:SF53">
    <property type="entry name" value="ACYL_TRANSF_3 DOMAIN-CONTAINING PROTEIN"/>
    <property type="match status" value="1"/>
</dbReference>
<sequence length="75" mass="8987">MSRQRRDDIQGFRGWAVILVILYVFYPKQFPNGYIGVDMYVSFYILYYPVFIVAMLLKSEDSVTLRTIGEFYQKR</sequence>
<evidence type="ECO:0000313" key="3">
    <source>
        <dbReference type="Proteomes" id="UP000053766"/>
    </source>
</evidence>
<dbReference type="InterPro" id="IPR050879">
    <property type="entry name" value="Acyltransferase_3"/>
</dbReference>
<dbReference type="GO" id="GO:0000271">
    <property type="term" value="P:polysaccharide biosynthetic process"/>
    <property type="evidence" value="ECO:0007669"/>
    <property type="project" value="TreeGrafter"/>
</dbReference>
<keyword evidence="1" id="KW-1133">Transmembrane helix</keyword>
<evidence type="ECO:0000256" key="1">
    <source>
        <dbReference type="SAM" id="Phobius"/>
    </source>
</evidence>
<accession>A0A0D8XJC7</accession>
<dbReference type="OrthoDB" id="10061508at2759"/>
<dbReference type="AlphaFoldDB" id="A0A0D8XJC7"/>
<dbReference type="Proteomes" id="UP000053766">
    <property type="component" value="Unassembled WGS sequence"/>
</dbReference>